<dbReference type="InterPro" id="IPR016032">
    <property type="entry name" value="Sig_transdc_resp-reg_C-effctor"/>
</dbReference>
<dbReference type="PROSITE" id="PS50043">
    <property type="entry name" value="HTH_LUXR_2"/>
    <property type="match status" value="1"/>
</dbReference>
<dbReference type="PANTHER" id="PTHR16305">
    <property type="entry name" value="TESTICULAR SOLUBLE ADENYLYL CYCLASE"/>
    <property type="match status" value="1"/>
</dbReference>
<keyword evidence="2" id="KW-0067">ATP-binding</keyword>
<dbReference type="InterPro" id="IPR041664">
    <property type="entry name" value="AAA_16"/>
</dbReference>
<dbReference type="PANTHER" id="PTHR16305:SF28">
    <property type="entry name" value="GUANYLATE CYCLASE DOMAIN-CONTAINING PROTEIN"/>
    <property type="match status" value="1"/>
</dbReference>
<dbReference type="CDD" id="cd06170">
    <property type="entry name" value="LuxR_C_like"/>
    <property type="match status" value="1"/>
</dbReference>
<dbReference type="Gene3D" id="1.10.10.10">
    <property type="entry name" value="Winged helix-like DNA-binding domain superfamily/Winged helix DNA-binding domain"/>
    <property type="match status" value="1"/>
</dbReference>
<keyword evidence="1" id="KW-0547">Nucleotide-binding</keyword>
<feature type="domain" description="HTH luxR-type" evidence="3">
    <location>
        <begin position="815"/>
        <end position="880"/>
    </location>
</feature>
<dbReference type="Proteomes" id="UP001268819">
    <property type="component" value="Unassembled WGS sequence"/>
</dbReference>
<evidence type="ECO:0000313" key="5">
    <source>
        <dbReference type="Proteomes" id="UP001268819"/>
    </source>
</evidence>
<dbReference type="Pfam" id="PF00196">
    <property type="entry name" value="GerE"/>
    <property type="match status" value="1"/>
</dbReference>
<dbReference type="InterPro" id="IPR036388">
    <property type="entry name" value="WH-like_DNA-bd_sf"/>
</dbReference>
<comment type="caution">
    <text evidence="4">The sequence shown here is derived from an EMBL/GenBank/DDBJ whole genome shotgun (WGS) entry which is preliminary data.</text>
</comment>
<dbReference type="SMART" id="SM00421">
    <property type="entry name" value="HTH_LUXR"/>
    <property type="match status" value="1"/>
</dbReference>
<protein>
    <submittedName>
        <fullName evidence="4">DNA-binding CsgD family transcriptional regulator</fullName>
    </submittedName>
</protein>
<dbReference type="SUPFAM" id="SSF46894">
    <property type="entry name" value="C-terminal effector domain of the bipartite response regulators"/>
    <property type="match status" value="1"/>
</dbReference>
<evidence type="ECO:0000313" key="4">
    <source>
        <dbReference type="EMBL" id="MDR6594613.1"/>
    </source>
</evidence>
<keyword evidence="4" id="KW-0238">DNA-binding</keyword>
<keyword evidence="5" id="KW-1185">Reference proteome</keyword>
<evidence type="ECO:0000259" key="3">
    <source>
        <dbReference type="PROSITE" id="PS50043"/>
    </source>
</evidence>
<dbReference type="EMBL" id="JAVDSG010000001">
    <property type="protein sequence ID" value="MDR6594613.1"/>
    <property type="molecule type" value="Genomic_DNA"/>
</dbReference>
<dbReference type="PROSITE" id="PS00622">
    <property type="entry name" value="HTH_LUXR_1"/>
    <property type="match status" value="1"/>
</dbReference>
<evidence type="ECO:0000256" key="2">
    <source>
        <dbReference type="ARBA" id="ARBA00022840"/>
    </source>
</evidence>
<dbReference type="InterPro" id="IPR000792">
    <property type="entry name" value="Tscrpt_reg_LuxR_C"/>
</dbReference>
<proteinExistence type="predicted"/>
<accession>A0ABU1PWG0</accession>
<dbReference type="PRINTS" id="PR00038">
    <property type="entry name" value="HTHLUXR"/>
</dbReference>
<sequence>MGVNWGQQNHRIDPREASEFLRGLLIGCEGGTGETVLVDGAPASGKTRLQDQVVARAGELGILTLTASGAADEQDVDGGVIDQLLACPGVPRALAEQFGDWDDERIAGVCGALHRLAREHPVLVAVDDLQHVDATSVRLLLRLQRRTRSAAVLLVLSGSGSGGGLPFAAQPHRHVQLTPLSERAIAELVGEGPDWLPRHVHELSAGNPLLADALVDAHRAGADTGAAYAEAVRQLLHRCGSPLREVATAIAVLDTDMGLDALAVVAGVDPGDAEASACRLADAGLVEGVRFRQPSAAAAIIDGLRGPARARLHSRAADVKHALGLASPDIARHLVAAGEADAEWAPRTLLEAAEQVMLDDDVEFATRCLELAASAPPTGWVRQRISQLLAKITWRVNPTAAAPHLRTRWAAGDSLDRSDRVALARQALWFGDRDTFERAFAALVDDEPLDPRTVAELSLAGHWHYGASVTLPDSDDPWLHTVKALSAVWRAEGTERASAGAERILHSCRLSDTSLEALCTAILALAHDDKADRAEGWCASLSEEAEHRGAVTWKAMLDAIAASLVLRRGDAAGAAERAERALALLDGPNWGVAISHPLATLLSAHTEAGAFKAAAAVLRKPLPDAALTTLGGVRYLRARGRFHLATNRGLAAVSDFQQCQRTLRGWDLEVPVLVPWRTDLAEANLRLGNPTLAVELANQQLAYAAPSDHGSRGAALRVLAQAGDAAERQGVLNRAAEEFRASGDRLELARTTRMLNRLGQDAQRARGPVAPVRVRRQLTGVAVSRSVGPRPERAGSRATAGVPTPVTVPVAVGAPAATPAVLSEAELRVAELAAAGRTNRQISETLYITVSTVEQHLTRVYRKLGVPGRSALAGEFTAAEGGR</sequence>
<dbReference type="Pfam" id="PF13191">
    <property type="entry name" value="AAA_16"/>
    <property type="match status" value="1"/>
</dbReference>
<gene>
    <name evidence="4" type="ORF">J2S66_002997</name>
</gene>
<name>A0ABU1PWG0_9PSEU</name>
<reference evidence="4 5" key="1">
    <citation type="submission" date="2023-07" db="EMBL/GenBank/DDBJ databases">
        <title>Sequencing the genomes of 1000 actinobacteria strains.</title>
        <authorList>
            <person name="Klenk H.-P."/>
        </authorList>
    </citation>
    <scope>NUCLEOTIDE SEQUENCE [LARGE SCALE GENOMIC DNA]</scope>
    <source>
        <strain evidence="4 5">DSM 43749</strain>
    </source>
</reference>
<dbReference type="RefSeq" id="WP_310307630.1">
    <property type="nucleotide sequence ID" value="NZ_BAAAXB010000001.1"/>
</dbReference>
<organism evidence="4 5">
    <name type="scientific">Saccharothrix longispora</name>
    <dbReference type="NCBI Taxonomy" id="33920"/>
    <lineage>
        <taxon>Bacteria</taxon>
        <taxon>Bacillati</taxon>
        <taxon>Actinomycetota</taxon>
        <taxon>Actinomycetes</taxon>
        <taxon>Pseudonocardiales</taxon>
        <taxon>Pseudonocardiaceae</taxon>
        <taxon>Saccharothrix</taxon>
    </lineage>
</organism>
<evidence type="ECO:0000256" key="1">
    <source>
        <dbReference type="ARBA" id="ARBA00022741"/>
    </source>
</evidence>
<dbReference type="GO" id="GO:0003677">
    <property type="term" value="F:DNA binding"/>
    <property type="evidence" value="ECO:0007669"/>
    <property type="project" value="UniProtKB-KW"/>
</dbReference>